<keyword evidence="2 5" id="KW-0808">Transferase</keyword>
<keyword evidence="6" id="KW-1185">Reference proteome</keyword>
<dbReference type="PANTHER" id="PTHR22916">
    <property type="entry name" value="GLYCOSYLTRANSFERASE"/>
    <property type="match status" value="1"/>
</dbReference>
<name>A0ABT7X690_9BACE</name>
<dbReference type="Pfam" id="PF00535">
    <property type="entry name" value="Glycos_transf_2"/>
    <property type="match status" value="1"/>
</dbReference>
<accession>A0ABT7X690</accession>
<dbReference type="PANTHER" id="PTHR22916:SF51">
    <property type="entry name" value="GLYCOSYLTRANSFERASE EPSH-RELATED"/>
    <property type="match status" value="1"/>
</dbReference>
<keyword evidence="3" id="KW-0472">Membrane</keyword>
<feature type="domain" description="Glycosyltransferase 2-like" evidence="4">
    <location>
        <begin position="9"/>
        <end position="142"/>
    </location>
</feature>
<dbReference type="GO" id="GO:0016757">
    <property type="term" value="F:glycosyltransferase activity"/>
    <property type="evidence" value="ECO:0007669"/>
    <property type="project" value="UniProtKB-KW"/>
</dbReference>
<reference evidence="5" key="2">
    <citation type="submission" date="2024-05" db="EMBL/GenBank/DDBJ databases">
        <title>Identification and characterization of horizontal gene transfer across gut microbiota members of farm animals based on homology search.</title>
        <authorList>
            <person name="Schwarzerova J."/>
            <person name="Nykrynova M."/>
            <person name="Jureckova K."/>
            <person name="Cejkova D."/>
            <person name="Rychlik I."/>
        </authorList>
    </citation>
    <scope>NUCLEOTIDE SEQUENCE</scope>
    <source>
        <strain evidence="5">84_SSukc20</strain>
    </source>
</reference>
<keyword evidence="3" id="KW-1133">Transmembrane helix</keyword>
<sequence length="335" mass="39838">MNNSFPLISILTPIYNVERYIERCVKSLMEQTYSNLEFVFVNDCTPDNSMNILKSVLAKYPYRENQIKIINHPKNQGVAVARNTLLANATGDYLLWVDADDWIEEKTTKILAEIAYRTNADVICFGAIRHTRNEVAPYMWKVENNNHEFIYDLLGRRTHNTLWGRMFKHSLFQERNIRFIENINLGEDLLVLLKFVYYSNNVVSCSETLYHYDYTNNNSLTKTITVKDIIASLKLYDIIEDFFQNRLNISSFLSVKRLDAYLLLIYNACIDGNKEYFYNLQAKVISLKTVSKPTINKWYHFYMLCYNYYSCWLWTRIIYFIKKLRNLMHRLLFCL</sequence>
<proteinExistence type="predicted"/>
<dbReference type="EMBL" id="JAUEII010000019">
    <property type="protein sequence ID" value="MDN0049595.1"/>
    <property type="molecule type" value="Genomic_DNA"/>
</dbReference>
<feature type="transmembrane region" description="Helical" evidence="3">
    <location>
        <begin position="298"/>
        <end position="321"/>
    </location>
</feature>
<evidence type="ECO:0000256" key="2">
    <source>
        <dbReference type="ARBA" id="ARBA00022679"/>
    </source>
</evidence>
<evidence type="ECO:0000313" key="5">
    <source>
        <dbReference type="EMBL" id="MDN0049595.1"/>
    </source>
</evidence>
<dbReference type="Gene3D" id="3.90.550.10">
    <property type="entry name" value="Spore Coat Polysaccharide Biosynthesis Protein SpsA, Chain A"/>
    <property type="match status" value="1"/>
</dbReference>
<dbReference type="InterPro" id="IPR001173">
    <property type="entry name" value="Glyco_trans_2-like"/>
</dbReference>
<organism evidence="5 6">
    <name type="scientific">Bacteroides gallinaceum</name>
    <dbReference type="NCBI Taxonomy" id="1462571"/>
    <lineage>
        <taxon>Bacteria</taxon>
        <taxon>Pseudomonadati</taxon>
        <taxon>Bacteroidota</taxon>
        <taxon>Bacteroidia</taxon>
        <taxon>Bacteroidales</taxon>
        <taxon>Bacteroidaceae</taxon>
        <taxon>Bacteroides</taxon>
    </lineage>
</organism>
<dbReference type="Proteomes" id="UP001167871">
    <property type="component" value="Unassembled WGS sequence"/>
</dbReference>
<dbReference type="CDD" id="cd00761">
    <property type="entry name" value="Glyco_tranf_GTA_type"/>
    <property type="match status" value="1"/>
</dbReference>
<keyword evidence="1 5" id="KW-0328">Glycosyltransferase</keyword>
<evidence type="ECO:0000256" key="1">
    <source>
        <dbReference type="ARBA" id="ARBA00022676"/>
    </source>
</evidence>
<gene>
    <name evidence="5" type="ORF">QVO10_09395</name>
</gene>
<evidence type="ECO:0000259" key="4">
    <source>
        <dbReference type="Pfam" id="PF00535"/>
    </source>
</evidence>
<dbReference type="SUPFAM" id="SSF53448">
    <property type="entry name" value="Nucleotide-diphospho-sugar transferases"/>
    <property type="match status" value="1"/>
</dbReference>
<reference evidence="5" key="1">
    <citation type="submission" date="2023-06" db="EMBL/GenBank/DDBJ databases">
        <authorList>
            <person name="Zeman M."/>
            <person name="Kubasova T."/>
            <person name="Jahodarova E."/>
            <person name="Nykrynova M."/>
            <person name="Rychlik I."/>
        </authorList>
    </citation>
    <scope>NUCLEOTIDE SEQUENCE</scope>
    <source>
        <strain evidence="5">84_SSukc20</strain>
    </source>
</reference>
<dbReference type="RefSeq" id="WP_301639893.1">
    <property type="nucleotide sequence ID" value="NZ_JAUEII010000019.1"/>
</dbReference>
<dbReference type="InterPro" id="IPR029044">
    <property type="entry name" value="Nucleotide-diphossugar_trans"/>
</dbReference>
<evidence type="ECO:0000313" key="6">
    <source>
        <dbReference type="Proteomes" id="UP001167871"/>
    </source>
</evidence>
<keyword evidence="3" id="KW-0812">Transmembrane</keyword>
<comment type="caution">
    <text evidence="5">The sequence shown here is derived from an EMBL/GenBank/DDBJ whole genome shotgun (WGS) entry which is preliminary data.</text>
</comment>
<protein>
    <submittedName>
        <fullName evidence="5">Glycosyltransferase family 2 protein</fullName>
        <ecNumber evidence="5">2.4.-.-</ecNumber>
    </submittedName>
</protein>
<dbReference type="EC" id="2.4.-.-" evidence="5"/>
<evidence type="ECO:0000256" key="3">
    <source>
        <dbReference type="SAM" id="Phobius"/>
    </source>
</evidence>